<evidence type="ECO:0000256" key="1">
    <source>
        <dbReference type="ARBA" id="ARBA00004123"/>
    </source>
</evidence>
<sequence length="121" mass="13697">MDIIVCEACGARLLFSSPASWTLQQVEQAAAVFSLKLDNGHKLLVSIGLIMHCDESLASFPPSPPPVLVEGFKERYHAILRLTTLPVISFTLDSMNNPQFDRFYIRHHFIYQLSWAMELGF</sequence>
<organism evidence="4 5">
    <name type="scientific">Dendrobium catenatum</name>
    <dbReference type="NCBI Taxonomy" id="906689"/>
    <lineage>
        <taxon>Eukaryota</taxon>
        <taxon>Viridiplantae</taxon>
        <taxon>Streptophyta</taxon>
        <taxon>Embryophyta</taxon>
        <taxon>Tracheophyta</taxon>
        <taxon>Spermatophyta</taxon>
        <taxon>Magnoliopsida</taxon>
        <taxon>Liliopsida</taxon>
        <taxon>Asparagales</taxon>
        <taxon>Orchidaceae</taxon>
        <taxon>Epidendroideae</taxon>
        <taxon>Malaxideae</taxon>
        <taxon>Dendrobiinae</taxon>
        <taxon>Dendrobium</taxon>
    </lineage>
</organism>
<dbReference type="EMBL" id="KZ502442">
    <property type="protein sequence ID" value="PKU79337.1"/>
    <property type="molecule type" value="Genomic_DNA"/>
</dbReference>
<evidence type="ECO:0000313" key="4">
    <source>
        <dbReference type="EMBL" id="PKU79337.1"/>
    </source>
</evidence>
<keyword evidence="5" id="KW-1185">Reference proteome</keyword>
<accession>A0A2I0WUK9</accession>
<name>A0A2I0WUK9_9ASPA</name>
<evidence type="ECO:0000259" key="3">
    <source>
        <dbReference type="Pfam" id="PF07967"/>
    </source>
</evidence>
<evidence type="ECO:0000256" key="2">
    <source>
        <dbReference type="ARBA" id="ARBA00023242"/>
    </source>
</evidence>
<evidence type="ECO:0000313" key="5">
    <source>
        <dbReference type="Proteomes" id="UP000233837"/>
    </source>
</evidence>
<dbReference type="PANTHER" id="PTHR15835:SF6">
    <property type="entry name" value="ZINC FINGER C3HC-TYPE PROTEIN 1"/>
    <property type="match status" value="1"/>
</dbReference>
<dbReference type="Pfam" id="PF07967">
    <property type="entry name" value="zf-C3HC"/>
    <property type="match status" value="1"/>
</dbReference>
<dbReference type="Proteomes" id="UP000233837">
    <property type="component" value="Unassembled WGS sequence"/>
</dbReference>
<dbReference type="PANTHER" id="PTHR15835">
    <property type="entry name" value="NUCLEAR-INTERACTING PARTNER OF ALK"/>
    <property type="match status" value="1"/>
</dbReference>
<feature type="domain" description="C3HC-type" evidence="3">
    <location>
        <begin position="2"/>
        <end position="87"/>
    </location>
</feature>
<comment type="subcellular location">
    <subcellularLocation>
        <location evidence="1">Nucleus</location>
    </subcellularLocation>
</comment>
<reference evidence="4 5" key="2">
    <citation type="journal article" date="2017" name="Nature">
        <title>The Apostasia genome and the evolution of orchids.</title>
        <authorList>
            <person name="Zhang G.Q."/>
            <person name="Liu K.W."/>
            <person name="Li Z."/>
            <person name="Lohaus R."/>
            <person name="Hsiao Y.Y."/>
            <person name="Niu S.C."/>
            <person name="Wang J.Y."/>
            <person name="Lin Y.C."/>
            <person name="Xu Q."/>
            <person name="Chen L.J."/>
            <person name="Yoshida K."/>
            <person name="Fujiwara S."/>
            <person name="Wang Z.W."/>
            <person name="Zhang Y.Q."/>
            <person name="Mitsuda N."/>
            <person name="Wang M."/>
            <person name="Liu G.H."/>
            <person name="Pecoraro L."/>
            <person name="Huang H.X."/>
            <person name="Xiao X.J."/>
            <person name="Lin M."/>
            <person name="Wu X.Y."/>
            <person name="Wu W.L."/>
            <person name="Chen Y.Y."/>
            <person name="Chang S.B."/>
            <person name="Sakamoto S."/>
            <person name="Ohme-Takagi M."/>
            <person name="Yagi M."/>
            <person name="Zeng S.J."/>
            <person name="Shen C.Y."/>
            <person name="Yeh C.M."/>
            <person name="Luo Y.B."/>
            <person name="Tsai W.C."/>
            <person name="Van de Peer Y."/>
            <person name="Liu Z.J."/>
        </authorList>
    </citation>
    <scope>NUCLEOTIDE SEQUENCE [LARGE SCALE GENOMIC DNA]</scope>
    <source>
        <tissue evidence="4">The whole plant</tissue>
    </source>
</reference>
<gene>
    <name evidence="4" type="ORF">MA16_Dca000682</name>
</gene>
<reference evidence="4 5" key="1">
    <citation type="journal article" date="2016" name="Sci. Rep.">
        <title>The Dendrobium catenatum Lindl. genome sequence provides insights into polysaccharide synthase, floral development and adaptive evolution.</title>
        <authorList>
            <person name="Zhang G.Q."/>
            <person name="Xu Q."/>
            <person name="Bian C."/>
            <person name="Tsai W.C."/>
            <person name="Yeh C.M."/>
            <person name="Liu K.W."/>
            <person name="Yoshida K."/>
            <person name="Zhang L.S."/>
            <person name="Chang S.B."/>
            <person name="Chen F."/>
            <person name="Shi Y."/>
            <person name="Su Y.Y."/>
            <person name="Zhang Y.Q."/>
            <person name="Chen L.J."/>
            <person name="Yin Y."/>
            <person name="Lin M."/>
            <person name="Huang H."/>
            <person name="Deng H."/>
            <person name="Wang Z.W."/>
            <person name="Zhu S.L."/>
            <person name="Zhao X."/>
            <person name="Deng C."/>
            <person name="Niu S.C."/>
            <person name="Huang J."/>
            <person name="Wang M."/>
            <person name="Liu G.H."/>
            <person name="Yang H.J."/>
            <person name="Xiao X.J."/>
            <person name="Hsiao Y.Y."/>
            <person name="Wu W.L."/>
            <person name="Chen Y.Y."/>
            <person name="Mitsuda N."/>
            <person name="Ohme-Takagi M."/>
            <person name="Luo Y.B."/>
            <person name="Van de Peer Y."/>
            <person name="Liu Z.J."/>
        </authorList>
    </citation>
    <scope>NUCLEOTIDE SEQUENCE [LARGE SCALE GENOMIC DNA]</scope>
    <source>
        <tissue evidence="4">The whole plant</tissue>
    </source>
</reference>
<dbReference type="AlphaFoldDB" id="A0A2I0WUK9"/>
<dbReference type="GO" id="GO:0008270">
    <property type="term" value="F:zinc ion binding"/>
    <property type="evidence" value="ECO:0007669"/>
    <property type="project" value="InterPro"/>
</dbReference>
<dbReference type="InterPro" id="IPR012935">
    <property type="entry name" value="NuBaID_N"/>
</dbReference>
<keyword evidence="2" id="KW-0539">Nucleus</keyword>
<dbReference type="GO" id="GO:0005634">
    <property type="term" value="C:nucleus"/>
    <property type="evidence" value="ECO:0007669"/>
    <property type="project" value="UniProtKB-SubCell"/>
</dbReference>
<protein>
    <recommendedName>
        <fullName evidence="3">C3HC-type domain-containing protein</fullName>
    </recommendedName>
</protein>
<proteinExistence type="predicted"/>